<evidence type="ECO:0008006" key="3">
    <source>
        <dbReference type="Google" id="ProtNLM"/>
    </source>
</evidence>
<comment type="caution">
    <text evidence="1">The sequence shown here is derived from an EMBL/GenBank/DDBJ whole genome shotgun (WGS) entry which is preliminary data.</text>
</comment>
<dbReference type="Proteomes" id="UP000290288">
    <property type="component" value="Unassembled WGS sequence"/>
</dbReference>
<dbReference type="AlphaFoldDB" id="A0A4Q2D9I4"/>
<accession>A0A4Q2D9I4</accession>
<dbReference type="EMBL" id="SDEE01000487">
    <property type="protein sequence ID" value="RXW15979.1"/>
    <property type="molecule type" value="Genomic_DNA"/>
</dbReference>
<protein>
    <recommendedName>
        <fullName evidence="3">F-box domain-containing protein</fullName>
    </recommendedName>
</protein>
<evidence type="ECO:0000313" key="1">
    <source>
        <dbReference type="EMBL" id="RXW15979.1"/>
    </source>
</evidence>
<organism evidence="1 2">
    <name type="scientific">Candolleomyces aberdarensis</name>
    <dbReference type="NCBI Taxonomy" id="2316362"/>
    <lineage>
        <taxon>Eukaryota</taxon>
        <taxon>Fungi</taxon>
        <taxon>Dikarya</taxon>
        <taxon>Basidiomycota</taxon>
        <taxon>Agaricomycotina</taxon>
        <taxon>Agaricomycetes</taxon>
        <taxon>Agaricomycetidae</taxon>
        <taxon>Agaricales</taxon>
        <taxon>Agaricineae</taxon>
        <taxon>Psathyrellaceae</taxon>
        <taxon>Candolleomyces</taxon>
    </lineage>
</organism>
<name>A0A4Q2D9I4_9AGAR</name>
<proteinExistence type="predicted"/>
<evidence type="ECO:0000313" key="2">
    <source>
        <dbReference type="Proteomes" id="UP000290288"/>
    </source>
</evidence>
<reference evidence="1 2" key="1">
    <citation type="submission" date="2019-01" db="EMBL/GenBank/DDBJ databases">
        <title>Draft genome sequence of Psathyrella aberdarensis IHI B618.</title>
        <authorList>
            <person name="Buettner E."/>
            <person name="Kellner H."/>
        </authorList>
    </citation>
    <scope>NUCLEOTIDE SEQUENCE [LARGE SCALE GENOMIC DNA]</scope>
    <source>
        <strain evidence="1 2">IHI B618</strain>
    </source>
</reference>
<gene>
    <name evidence="1" type="ORF">EST38_g9876</name>
</gene>
<sequence length="330" mass="38069">MTAKIEQLAVEKAKNSTFAIFDTVPTGLHGAYRKSDDRLVQYDIWMNKGLYITFPSYSIFLTVAPELGPEEIFGYFIGHNRDNESGAPIEIDYGAVTGNGGFALLVSVCETETTVTEFWYSLLCNTTLTDEEILYEAWRGKGNLWAYTRPDRYLIPETVAARGLSQLSQFPPDTDTLYSDSSCPAEPGFDRIYVSRLPLDPLFLICEHLPLMSFLIVLALNKRLRRQIDLNHLAYQAMRTMEPWYLPSNPIVTPDGTRQREDLDWWEEQWLTHAGIPPTKIQSKIPWLKYWIQCSRSPSMRNRKRIWSVALQMKDYHEKQIAEIPTTQLR</sequence>
<keyword evidence="2" id="KW-1185">Reference proteome</keyword>
<dbReference type="OrthoDB" id="3055280at2759"/>